<evidence type="ECO:0000256" key="1">
    <source>
        <dbReference type="ARBA" id="ARBA00022741"/>
    </source>
</evidence>
<evidence type="ECO:0000256" key="4">
    <source>
        <dbReference type="SAM" id="Coils"/>
    </source>
</evidence>
<dbReference type="InterPro" id="IPR036187">
    <property type="entry name" value="DNA_mismatch_repair_MutS_sf"/>
</dbReference>
<dbReference type="SUPFAM" id="SSF48334">
    <property type="entry name" value="DNA repair protein MutS, domain III"/>
    <property type="match status" value="1"/>
</dbReference>
<dbReference type="InterPro" id="IPR005747">
    <property type="entry name" value="MutS2"/>
</dbReference>
<evidence type="ECO:0000313" key="7">
    <source>
        <dbReference type="EMBL" id="QTV05329.1"/>
    </source>
</evidence>
<dbReference type="RefSeq" id="WP_230475960.1">
    <property type="nucleotide sequence ID" value="NZ_CP072842.1"/>
</dbReference>
<keyword evidence="1" id="KW-0547">Nucleotide-binding</keyword>
<dbReference type="SMART" id="SM00534">
    <property type="entry name" value="MUTSac"/>
    <property type="match status" value="1"/>
</dbReference>
<proteinExistence type="predicted"/>
<evidence type="ECO:0000259" key="6">
    <source>
        <dbReference type="SMART" id="SM00534"/>
    </source>
</evidence>
<organism evidence="7 8">
    <name type="scientific">Faecalibacter bovis</name>
    <dbReference type="NCBI Taxonomy" id="2898187"/>
    <lineage>
        <taxon>Bacteria</taxon>
        <taxon>Pseudomonadati</taxon>
        <taxon>Bacteroidota</taxon>
        <taxon>Flavobacteriia</taxon>
        <taxon>Flavobacteriales</taxon>
        <taxon>Weeksellaceae</taxon>
        <taxon>Faecalibacter</taxon>
    </lineage>
</organism>
<name>A0ABX7XBY6_9FLAO</name>
<dbReference type="NCBIfam" id="TIGR01069">
    <property type="entry name" value="mutS2"/>
    <property type="match status" value="1"/>
</dbReference>
<evidence type="ECO:0000256" key="3">
    <source>
        <dbReference type="ARBA" id="ARBA00023125"/>
    </source>
</evidence>
<dbReference type="Pfam" id="PF00488">
    <property type="entry name" value="MutS_V"/>
    <property type="match status" value="1"/>
</dbReference>
<dbReference type="PANTHER" id="PTHR48466">
    <property type="entry name" value="OS10G0509000 PROTEIN-RELATED"/>
    <property type="match status" value="1"/>
</dbReference>
<keyword evidence="4" id="KW-0175">Coiled coil</keyword>
<dbReference type="SUPFAM" id="SSF52540">
    <property type="entry name" value="P-loop containing nucleoside triphosphate hydrolases"/>
    <property type="match status" value="1"/>
</dbReference>
<evidence type="ECO:0000256" key="2">
    <source>
        <dbReference type="ARBA" id="ARBA00022840"/>
    </source>
</evidence>
<feature type="coiled-coil region" evidence="4">
    <location>
        <begin position="514"/>
        <end position="576"/>
    </location>
</feature>
<keyword evidence="3" id="KW-0238">DNA-binding</keyword>
<dbReference type="Gene3D" id="3.40.50.300">
    <property type="entry name" value="P-loop containing nucleotide triphosphate hydrolases"/>
    <property type="match status" value="1"/>
</dbReference>
<dbReference type="InterPro" id="IPR027417">
    <property type="entry name" value="P-loop_NTPase"/>
</dbReference>
<gene>
    <name evidence="7" type="ORF">J9309_11175</name>
</gene>
<evidence type="ECO:0000313" key="8">
    <source>
        <dbReference type="Proteomes" id="UP000672011"/>
    </source>
</evidence>
<dbReference type="InterPro" id="IPR007696">
    <property type="entry name" value="DNA_mismatch_repair_MutS_core"/>
</dbReference>
<keyword evidence="2" id="KW-0067">ATP-binding</keyword>
<dbReference type="InterPro" id="IPR045076">
    <property type="entry name" value="MutS"/>
</dbReference>
<dbReference type="InterPro" id="IPR000432">
    <property type="entry name" value="DNA_mismatch_repair_MutS_C"/>
</dbReference>
<protein>
    <submittedName>
        <fullName evidence="7">DNA mismatch repair protein MutS</fullName>
    </submittedName>
</protein>
<feature type="coiled-coil region" evidence="4">
    <location>
        <begin position="611"/>
        <end position="663"/>
    </location>
</feature>
<sequence length="716" mass="83256">MQISNQTLKDLEFHVVQSEIATFAYTDKVVEHITTLQPYLDHNELIKDLHTTNEYLASFENGNTFPFAEYFIIDEYLKRLEIENYYLPAEEFFKIKSNALQVKEILKYLTNFQEYTPTLFTKASSIQYEKEIVKLIDTVFNKFGEVKDDASPELKIVRDRLRHLNSRITELFNKSMSYHSDYLDDIRESVIGNRRVLAVKSFQRKRVKGQFLGTSKTGSITFIEPESVQGPRREFEELKEDEKHLIIQILLDLTAKIAVFRPNLEEYQRFLEYIDFTQAKAKYAQSINGILPKINKDSLQIKLVNAYHPLLYLNNLRNNERTIPQSLFLDKDCRIIIISGPNAGGKSITLKTIGLLQIMVQSGVLVPVDEESEFGFFSQIFTDIGDNQSIENHLSTYSYRLKQMSYFLKQADENSLLLVDEFGTGSDPELGGALAEVFFEEFYERKSFGVFTTHYTNIKLSAERLPEAINACMLFDKKSLEPLYRLEIGQAGSSFTFEVAEKNKIPFRLINRAKKKVESEKVSLDKTILKLQQEKFEIQKTKDQVEELKETSLVQNEELEQTKEKIQQKLYDFQQLYDREQKTMMLGKRIVDMSDSYLKSKNKKQLIANFLKIVEMENAKKTKEVQQLKKIEKIIEKEVQRELKENSKEISKQKEVIEQKEKVATQKKIDNLKVGDRVKIHGSSSVGTIDKISKDVVFVNYGLFTTQIKVHEVYKI</sequence>
<dbReference type="PANTHER" id="PTHR48466:SF2">
    <property type="entry name" value="OS10G0509000 PROTEIN"/>
    <property type="match status" value="1"/>
</dbReference>
<reference evidence="7 8" key="1">
    <citation type="journal article" date="2021" name="Int. J. Syst. Evol. Microbiol.">
        <title>Faecalibacter bovis sp. nov., isolated from cow faeces.</title>
        <authorList>
            <person name="Li F."/>
            <person name="Zhao W."/>
            <person name="Hong Q."/>
            <person name="Shao Q."/>
            <person name="Song J."/>
            <person name="Yang S."/>
        </authorList>
    </citation>
    <scope>NUCLEOTIDE SEQUENCE [LARGE SCALE GENOMIC DNA]</scope>
    <source>
        <strain evidence="7 8">ZY171143</strain>
    </source>
</reference>
<dbReference type="SMART" id="SM00533">
    <property type="entry name" value="MUTSd"/>
    <property type="match status" value="1"/>
</dbReference>
<feature type="domain" description="DNA mismatch repair protein MutS core" evidence="5">
    <location>
        <begin position="24"/>
        <end position="314"/>
    </location>
</feature>
<dbReference type="EMBL" id="CP072842">
    <property type="protein sequence ID" value="QTV05329.1"/>
    <property type="molecule type" value="Genomic_DNA"/>
</dbReference>
<evidence type="ECO:0000259" key="5">
    <source>
        <dbReference type="SMART" id="SM00533"/>
    </source>
</evidence>
<feature type="domain" description="DNA mismatch repair proteins mutS family" evidence="6">
    <location>
        <begin position="333"/>
        <end position="518"/>
    </location>
</feature>
<reference evidence="8" key="2">
    <citation type="submission" date="2021-04" db="EMBL/GenBank/DDBJ databases">
        <title>Taxonomy of Flavobacteriaceae bacterium ZY171143.</title>
        <authorList>
            <person name="Li F."/>
        </authorList>
    </citation>
    <scope>NUCLEOTIDE SEQUENCE [LARGE SCALE GENOMIC DNA]</scope>
    <source>
        <strain evidence="8">ZY171143</strain>
    </source>
</reference>
<accession>A0ABX7XBY6</accession>
<keyword evidence="8" id="KW-1185">Reference proteome</keyword>
<dbReference type="Proteomes" id="UP000672011">
    <property type="component" value="Chromosome"/>
</dbReference>
<dbReference type="PIRSF" id="PIRSF005814">
    <property type="entry name" value="MutS_YshD"/>
    <property type="match status" value="1"/>
</dbReference>